<evidence type="ECO:0000256" key="1">
    <source>
        <dbReference type="SAM" id="Phobius"/>
    </source>
</evidence>
<dbReference type="STRING" id="402600.SAMN05216188_14315"/>
<protein>
    <submittedName>
        <fullName evidence="2">Major Facilitator Superfamily protein</fullName>
    </submittedName>
</protein>
<sequence>MTLAIATGYSATGVVLPLVSHDRYGTEAVLAAAVTAYTVGALLGALLIARWRPRAQGWAALAGLALYGFTLLSLLLPVHPVFVVAAYALAGVGIELFNVPWFTATQREVAPDKLARVSCVHGGVLRRTRGGRIGALFS</sequence>
<dbReference type="SUPFAM" id="SSF103473">
    <property type="entry name" value="MFS general substrate transporter"/>
    <property type="match status" value="1"/>
</dbReference>
<dbReference type="InterPro" id="IPR036259">
    <property type="entry name" value="MFS_trans_sf"/>
</dbReference>
<reference evidence="3" key="1">
    <citation type="submission" date="2016-10" db="EMBL/GenBank/DDBJ databases">
        <authorList>
            <person name="Varghese N."/>
            <person name="Submissions S."/>
        </authorList>
    </citation>
    <scope>NUCLEOTIDE SEQUENCE [LARGE SCALE GENOMIC DNA]</scope>
    <source>
        <strain evidence="3">CGMCC 4.3525</strain>
    </source>
</reference>
<keyword evidence="1" id="KW-0472">Membrane</keyword>
<feature type="transmembrane region" description="Helical" evidence="1">
    <location>
        <begin position="28"/>
        <end position="49"/>
    </location>
</feature>
<evidence type="ECO:0000313" key="2">
    <source>
        <dbReference type="EMBL" id="SES37325.1"/>
    </source>
</evidence>
<organism evidence="2 3">
    <name type="scientific">Lentzea xinjiangensis</name>
    <dbReference type="NCBI Taxonomy" id="402600"/>
    <lineage>
        <taxon>Bacteria</taxon>
        <taxon>Bacillati</taxon>
        <taxon>Actinomycetota</taxon>
        <taxon>Actinomycetes</taxon>
        <taxon>Pseudonocardiales</taxon>
        <taxon>Pseudonocardiaceae</taxon>
        <taxon>Lentzea</taxon>
    </lineage>
</organism>
<dbReference type="Gene3D" id="1.20.1250.20">
    <property type="entry name" value="MFS general substrate transporter like domains"/>
    <property type="match status" value="1"/>
</dbReference>
<keyword evidence="1" id="KW-1133">Transmembrane helix</keyword>
<name>A0A1H9WTZ5_9PSEU</name>
<dbReference type="AlphaFoldDB" id="A0A1H9WTZ5"/>
<gene>
    <name evidence="2" type="ORF">SAMN05216188_14315</name>
</gene>
<dbReference type="Pfam" id="PF07690">
    <property type="entry name" value="MFS_1"/>
    <property type="match status" value="1"/>
</dbReference>
<dbReference type="GO" id="GO:0022857">
    <property type="term" value="F:transmembrane transporter activity"/>
    <property type="evidence" value="ECO:0007669"/>
    <property type="project" value="InterPro"/>
</dbReference>
<dbReference type="EMBL" id="FOFR01000043">
    <property type="protein sequence ID" value="SES37325.1"/>
    <property type="molecule type" value="Genomic_DNA"/>
</dbReference>
<accession>A0A1H9WTZ5</accession>
<keyword evidence="1" id="KW-0812">Transmembrane</keyword>
<evidence type="ECO:0000313" key="3">
    <source>
        <dbReference type="Proteomes" id="UP000199352"/>
    </source>
</evidence>
<feature type="transmembrane region" description="Helical" evidence="1">
    <location>
        <begin position="58"/>
        <end position="76"/>
    </location>
</feature>
<feature type="transmembrane region" description="Helical" evidence="1">
    <location>
        <begin position="82"/>
        <end position="104"/>
    </location>
</feature>
<dbReference type="Proteomes" id="UP000199352">
    <property type="component" value="Unassembled WGS sequence"/>
</dbReference>
<keyword evidence="3" id="KW-1185">Reference proteome</keyword>
<dbReference type="InterPro" id="IPR011701">
    <property type="entry name" value="MFS"/>
</dbReference>
<proteinExistence type="predicted"/>